<evidence type="ECO:0000313" key="1">
    <source>
        <dbReference type="EMBL" id="SHH08525.1"/>
    </source>
</evidence>
<protein>
    <submittedName>
        <fullName evidence="1">Uncharacterized protein</fullName>
    </submittedName>
</protein>
<gene>
    <name evidence="1" type="ORF">SAMN05444320_12147</name>
</gene>
<dbReference type="EMBL" id="FQVN01000021">
    <property type="protein sequence ID" value="SHH08525.1"/>
    <property type="molecule type" value="Genomic_DNA"/>
</dbReference>
<sequence>MLDVAAVMVAAARRGELDTAVEALLRLRDVQGRIPRADLRLLLAVLVRYAGQLLSGIAGDAAGPDTDPGEAKLQLLDEHGPVPVDRVAPPDRTILRAVLAAMHGHPEDADLHISIAVENAERQHFSHLIGRAVELASGAVVEAERRRLPIPALQLPPRVT</sequence>
<dbReference type="Proteomes" id="UP000184501">
    <property type="component" value="Unassembled WGS sequence"/>
</dbReference>
<organism evidence="1 2">
    <name type="scientific">Streptoalloteichus hindustanus</name>
    <dbReference type="NCBI Taxonomy" id="2017"/>
    <lineage>
        <taxon>Bacteria</taxon>
        <taxon>Bacillati</taxon>
        <taxon>Actinomycetota</taxon>
        <taxon>Actinomycetes</taxon>
        <taxon>Pseudonocardiales</taxon>
        <taxon>Pseudonocardiaceae</taxon>
        <taxon>Streptoalloteichus</taxon>
    </lineage>
</organism>
<evidence type="ECO:0000313" key="2">
    <source>
        <dbReference type="Proteomes" id="UP000184501"/>
    </source>
</evidence>
<reference evidence="1 2" key="1">
    <citation type="submission" date="2016-11" db="EMBL/GenBank/DDBJ databases">
        <authorList>
            <person name="Jaros S."/>
            <person name="Januszkiewicz K."/>
            <person name="Wedrychowicz H."/>
        </authorList>
    </citation>
    <scope>NUCLEOTIDE SEQUENCE [LARGE SCALE GENOMIC DNA]</scope>
    <source>
        <strain evidence="1 2">DSM 44523</strain>
    </source>
</reference>
<accession>A0A1M5Q329</accession>
<dbReference type="AlphaFoldDB" id="A0A1M5Q329"/>
<name>A0A1M5Q329_STRHI</name>
<keyword evidence="2" id="KW-1185">Reference proteome</keyword>
<proteinExistence type="predicted"/>